<comment type="caution">
    <text evidence="2">The sequence shown here is derived from an EMBL/GenBank/DDBJ whole genome shotgun (WGS) entry which is preliminary data.</text>
</comment>
<keyword evidence="3" id="KW-1185">Reference proteome</keyword>
<reference evidence="3" key="1">
    <citation type="journal article" date="2017" name="Nat. Microbiol.">
        <title>Global analysis of biosynthetic gene clusters reveals vast potential of secondary metabolite production in Penicillium species.</title>
        <authorList>
            <person name="Nielsen J.C."/>
            <person name="Grijseels S."/>
            <person name="Prigent S."/>
            <person name="Ji B."/>
            <person name="Dainat J."/>
            <person name="Nielsen K.F."/>
            <person name="Frisvad J.C."/>
            <person name="Workman M."/>
            <person name="Nielsen J."/>
        </authorList>
    </citation>
    <scope>NUCLEOTIDE SEQUENCE [LARGE SCALE GENOMIC DNA]</scope>
    <source>
        <strain evidence="3">IBT 29486</strain>
    </source>
</reference>
<feature type="region of interest" description="Disordered" evidence="1">
    <location>
        <begin position="1"/>
        <end position="23"/>
    </location>
</feature>
<proteinExistence type="predicted"/>
<protein>
    <submittedName>
        <fullName evidence="2">Uncharacterized protein</fullName>
    </submittedName>
</protein>
<dbReference type="STRING" id="29845.A0A1V6S4Y7"/>
<evidence type="ECO:0000313" key="2">
    <source>
        <dbReference type="EMBL" id="OQE08804.1"/>
    </source>
</evidence>
<gene>
    <name evidence="2" type="ORF">PENVUL_c008G05928</name>
</gene>
<dbReference type="Proteomes" id="UP000191518">
    <property type="component" value="Unassembled WGS sequence"/>
</dbReference>
<feature type="compositionally biased region" description="Basic residues" evidence="1">
    <location>
        <begin position="1"/>
        <end position="10"/>
    </location>
</feature>
<dbReference type="EMBL" id="MDYP01000008">
    <property type="protein sequence ID" value="OQE08804.1"/>
    <property type="molecule type" value="Genomic_DNA"/>
</dbReference>
<dbReference type="AlphaFoldDB" id="A0A1V6S4Y7"/>
<name>A0A1V6S4Y7_9EURO</name>
<organism evidence="2 3">
    <name type="scientific">Penicillium vulpinum</name>
    <dbReference type="NCBI Taxonomy" id="29845"/>
    <lineage>
        <taxon>Eukaryota</taxon>
        <taxon>Fungi</taxon>
        <taxon>Dikarya</taxon>
        <taxon>Ascomycota</taxon>
        <taxon>Pezizomycotina</taxon>
        <taxon>Eurotiomycetes</taxon>
        <taxon>Eurotiomycetidae</taxon>
        <taxon>Eurotiales</taxon>
        <taxon>Aspergillaceae</taxon>
        <taxon>Penicillium</taxon>
    </lineage>
</organism>
<evidence type="ECO:0000256" key="1">
    <source>
        <dbReference type="SAM" id="MobiDB-lite"/>
    </source>
</evidence>
<evidence type="ECO:0000313" key="3">
    <source>
        <dbReference type="Proteomes" id="UP000191518"/>
    </source>
</evidence>
<accession>A0A1V6S4Y7</accession>
<sequence>MPSKKAKRAARGPIPPTKATKQTTAAIKRLAGSQGSHQKLKKHPVVAETGWCISCFRVALREWNEAAWKQPLKVNCVWDAVMSKLCQRCCPVRSKCQMAAAVAVLDLCAAFDSVVKSHAETHALNARKLGLDKSAYIQYCATERSLMQKPAPLGARPDGTLHPKSAQFAHRALENLRLDPNSDVSLPWYLSVLSFRQTILDMIKDEFDHCEPAIATWYASMLETFPVPTPGLTTSTS</sequence>